<evidence type="ECO:0000256" key="1">
    <source>
        <dbReference type="SAM" id="MobiDB-lite"/>
    </source>
</evidence>
<feature type="compositionally biased region" description="Basic and acidic residues" evidence="1">
    <location>
        <begin position="31"/>
        <end position="40"/>
    </location>
</feature>
<sequence length="54" mass="6224">MGRSWPDMTPSYSDIEKGDVKYGVSSSQEKITSESRRLDTSELEEENNKLDFYS</sequence>
<protein>
    <submittedName>
        <fullName evidence="2">Uncharacterized protein</fullName>
    </submittedName>
</protein>
<evidence type="ECO:0000313" key="2">
    <source>
        <dbReference type="EMBL" id="KAH1032844.1"/>
    </source>
</evidence>
<evidence type="ECO:0000313" key="3">
    <source>
        <dbReference type="Proteomes" id="UP000828251"/>
    </source>
</evidence>
<reference evidence="2 3" key="1">
    <citation type="journal article" date="2021" name="Plant Biotechnol. J.">
        <title>Multi-omics assisted identification of the key and species-specific regulatory components of drought-tolerant mechanisms in Gossypium stocksii.</title>
        <authorList>
            <person name="Yu D."/>
            <person name="Ke L."/>
            <person name="Zhang D."/>
            <person name="Wu Y."/>
            <person name="Sun Y."/>
            <person name="Mei J."/>
            <person name="Sun J."/>
            <person name="Sun Y."/>
        </authorList>
    </citation>
    <scope>NUCLEOTIDE SEQUENCE [LARGE SCALE GENOMIC DNA]</scope>
    <source>
        <strain evidence="3">cv. E1</strain>
        <tissue evidence="2">Leaf</tissue>
    </source>
</reference>
<proteinExistence type="predicted"/>
<name>A0A9D3UAC4_9ROSI</name>
<dbReference type="Proteomes" id="UP000828251">
    <property type="component" value="Unassembled WGS sequence"/>
</dbReference>
<comment type="caution">
    <text evidence="2">The sequence shown here is derived from an EMBL/GenBank/DDBJ whole genome shotgun (WGS) entry which is preliminary data.</text>
</comment>
<dbReference type="EMBL" id="JAIQCV010000013">
    <property type="protein sequence ID" value="KAH1032844.1"/>
    <property type="molecule type" value="Genomic_DNA"/>
</dbReference>
<accession>A0A9D3UAC4</accession>
<organism evidence="2 3">
    <name type="scientific">Gossypium stocksii</name>
    <dbReference type="NCBI Taxonomy" id="47602"/>
    <lineage>
        <taxon>Eukaryota</taxon>
        <taxon>Viridiplantae</taxon>
        <taxon>Streptophyta</taxon>
        <taxon>Embryophyta</taxon>
        <taxon>Tracheophyta</taxon>
        <taxon>Spermatophyta</taxon>
        <taxon>Magnoliopsida</taxon>
        <taxon>eudicotyledons</taxon>
        <taxon>Gunneridae</taxon>
        <taxon>Pentapetalae</taxon>
        <taxon>rosids</taxon>
        <taxon>malvids</taxon>
        <taxon>Malvales</taxon>
        <taxon>Malvaceae</taxon>
        <taxon>Malvoideae</taxon>
        <taxon>Gossypium</taxon>
    </lineage>
</organism>
<dbReference type="AlphaFoldDB" id="A0A9D3UAC4"/>
<keyword evidence="3" id="KW-1185">Reference proteome</keyword>
<dbReference type="OrthoDB" id="672127at2759"/>
<feature type="region of interest" description="Disordered" evidence="1">
    <location>
        <begin position="1"/>
        <end position="54"/>
    </location>
</feature>
<gene>
    <name evidence="2" type="ORF">J1N35_045018</name>
</gene>